<feature type="domain" description="ABC transporter" evidence="13">
    <location>
        <begin position="360"/>
        <end position="595"/>
    </location>
</feature>
<dbReference type="PROSITE" id="PS50893">
    <property type="entry name" value="ABC_TRANSPORTER_2"/>
    <property type="match status" value="1"/>
</dbReference>
<proteinExistence type="inferred from homology"/>
<dbReference type="SUPFAM" id="SSF52540">
    <property type="entry name" value="P-loop containing nucleoside triphosphate hydrolases"/>
    <property type="match status" value="1"/>
</dbReference>
<keyword evidence="3" id="KW-1003">Cell membrane</keyword>
<protein>
    <submittedName>
        <fullName evidence="15">Multidrug ABC transporter ATP-binding protein</fullName>
    </submittedName>
</protein>
<evidence type="ECO:0000256" key="1">
    <source>
        <dbReference type="ARBA" id="ARBA00004429"/>
    </source>
</evidence>
<evidence type="ECO:0000256" key="3">
    <source>
        <dbReference type="ARBA" id="ARBA00022475"/>
    </source>
</evidence>
<evidence type="ECO:0000259" key="13">
    <source>
        <dbReference type="PROSITE" id="PS50893"/>
    </source>
</evidence>
<dbReference type="InterPro" id="IPR017871">
    <property type="entry name" value="ABC_transporter-like_CS"/>
</dbReference>
<dbReference type="Gene3D" id="1.20.1560.10">
    <property type="entry name" value="ABC transporter type 1, transmembrane domain"/>
    <property type="match status" value="1"/>
</dbReference>
<evidence type="ECO:0000256" key="2">
    <source>
        <dbReference type="ARBA" id="ARBA00022448"/>
    </source>
</evidence>
<dbReference type="GO" id="GO:0016887">
    <property type="term" value="F:ATP hydrolysis activity"/>
    <property type="evidence" value="ECO:0007669"/>
    <property type="project" value="InterPro"/>
</dbReference>
<organism evidence="15 16">
    <name type="scientific">Streptomyces albidoflavus</name>
    <dbReference type="NCBI Taxonomy" id="1886"/>
    <lineage>
        <taxon>Bacteria</taxon>
        <taxon>Bacillati</taxon>
        <taxon>Actinomycetota</taxon>
        <taxon>Actinomycetes</taxon>
        <taxon>Kitasatosporales</taxon>
        <taxon>Streptomycetaceae</taxon>
        <taxon>Streptomyces</taxon>
        <taxon>Streptomyces albidoflavus group</taxon>
    </lineage>
</organism>
<keyword evidence="5 12" id="KW-0812">Transmembrane</keyword>
<feature type="domain" description="ABC transmembrane type-1" evidence="14">
    <location>
        <begin position="40"/>
        <end position="326"/>
    </location>
</feature>
<dbReference type="FunFam" id="3.40.50.300:FF:000221">
    <property type="entry name" value="Multidrug ABC transporter ATP-binding protein"/>
    <property type="match status" value="1"/>
</dbReference>
<keyword evidence="8 12" id="KW-1133">Transmembrane helix</keyword>
<evidence type="ECO:0000313" key="15">
    <source>
        <dbReference type="EMBL" id="GHI44242.1"/>
    </source>
</evidence>
<evidence type="ECO:0000256" key="4">
    <source>
        <dbReference type="ARBA" id="ARBA00022519"/>
    </source>
</evidence>
<keyword evidence="6" id="KW-0547">Nucleotide-binding</keyword>
<dbReference type="Proteomes" id="UP001051844">
    <property type="component" value="Unassembled WGS sequence"/>
</dbReference>
<dbReference type="InterPro" id="IPR039421">
    <property type="entry name" value="Type_1_exporter"/>
</dbReference>
<feature type="compositionally biased region" description="Pro residues" evidence="11">
    <location>
        <begin position="1"/>
        <end position="14"/>
    </location>
</feature>
<dbReference type="InterPro" id="IPR003593">
    <property type="entry name" value="AAA+_ATPase"/>
</dbReference>
<feature type="transmembrane region" description="Helical" evidence="12">
    <location>
        <begin position="177"/>
        <end position="194"/>
    </location>
</feature>
<comment type="similarity">
    <text evidence="10">Belongs to the ABC transporter superfamily. Siderophore-Fe(3+) uptake transporter (SIUT) (TC 3.A.1.21) family.</text>
</comment>
<evidence type="ECO:0000256" key="9">
    <source>
        <dbReference type="ARBA" id="ARBA00023136"/>
    </source>
</evidence>
<dbReference type="InterPro" id="IPR011527">
    <property type="entry name" value="ABC1_TM_dom"/>
</dbReference>
<evidence type="ECO:0000256" key="8">
    <source>
        <dbReference type="ARBA" id="ARBA00022989"/>
    </source>
</evidence>
<dbReference type="PROSITE" id="PS50929">
    <property type="entry name" value="ABC_TM1F"/>
    <property type="match status" value="1"/>
</dbReference>
<dbReference type="RefSeq" id="WP_129825922.1">
    <property type="nucleotide sequence ID" value="NZ_BNDZ01000003.1"/>
</dbReference>
<dbReference type="InterPro" id="IPR036640">
    <property type="entry name" value="ABC1_TM_sf"/>
</dbReference>
<dbReference type="GO" id="GO:0090374">
    <property type="term" value="P:oligopeptide export from mitochondrion"/>
    <property type="evidence" value="ECO:0007669"/>
    <property type="project" value="TreeGrafter"/>
</dbReference>
<keyword evidence="9 12" id="KW-0472">Membrane</keyword>
<dbReference type="Gene3D" id="3.40.50.300">
    <property type="entry name" value="P-loop containing nucleotide triphosphate hydrolases"/>
    <property type="match status" value="1"/>
</dbReference>
<evidence type="ECO:0000256" key="6">
    <source>
        <dbReference type="ARBA" id="ARBA00022741"/>
    </source>
</evidence>
<dbReference type="SUPFAM" id="SSF90123">
    <property type="entry name" value="ABC transporter transmembrane region"/>
    <property type="match status" value="1"/>
</dbReference>
<comment type="subcellular location">
    <subcellularLocation>
        <location evidence="1">Cell inner membrane</location>
        <topology evidence="1">Multi-pass membrane protein</topology>
    </subcellularLocation>
</comment>
<evidence type="ECO:0000256" key="12">
    <source>
        <dbReference type="SAM" id="Phobius"/>
    </source>
</evidence>
<evidence type="ECO:0000256" key="10">
    <source>
        <dbReference type="ARBA" id="ARBA00023455"/>
    </source>
</evidence>
<feature type="transmembrane region" description="Helical" evidence="12">
    <location>
        <begin position="39"/>
        <end position="60"/>
    </location>
</feature>
<dbReference type="PANTHER" id="PTHR43394:SF7">
    <property type="entry name" value="ABC TRANSPORTER B FAMILY MEMBER 28"/>
    <property type="match status" value="1"/>
</dbReference>
<evidence type="ECO:0000259" key="14">
    <source>
        <dbReference type="PROSITE" id="PS50929"/>
    </source>
</evidence>
<feature type="transmembrane region" description="Helical" evidence="12">
    <location>
        <begin position="149"/>
        <end position="171"/>
    </location>
</feature>
<evidence type="ECO:0000313" key="16">
    <source>
        <dbReference type="Proteomes" id="UP001051844"/>
    </source>
</evidence>
<dbReference type="PANTHER" id="PTHR43394">
    <property type="entry name" value="ATP-DEPENDENT PERMEASE MDL1, MITOCHONDRIAL"/>
    <property type="match status" value="1"/>
</dbReference>
<dbReference type="GO" id="GO:0015421">
    <property type="term" value="F:ABC-type oligopeptide transporter activity"/>
    <property type="evidence" value="ECO:0007669"/>
    <property type="project" value="TreeGrafter"/>
</dbReference>
<evidence type="ECO:0000256" key="11">
    <source>
        <dbReference type="SAM" id="MobiDB-lite"/>
    </source>
</evidence>
<gene>
    <name evidence="15" type="ORF">ScoT_04160</name>
</gene>
<dbReference type="InterPro" id="IPR003439">
    <property type="entry name" value="ABC_transporter-like_ATP-bd"/>
</dbReference>
<keyword evidence="4" id="KW-0997">Cell inner membrane</keyword>
<dbReference type="AlphaFoldDB" id="A0AA37BT77"/>
<comment type="caution">
    <text evidence="15">The sequence shown here is derived from an EMBL/GenBank/DDBJ whole genome shotgun (WGS) entry which is preliminary data.</text>
</comment>
<feature type="region of interest" description="Disordered" evidence="11">
    <location>
        <begin position="1"/>
        <end position="22"/>
    </location>
</feature>
<feature type="transmembrane region" description="Helical" evidence="12">
    <location>
        <begin position="266"/>
        <end position="284"/>
    </location>
</feature>
<feature type="transmembrane region" description="Helical" evidence="12">
    <location>
        <begin position="75"/>
        <end position="100"/>
    </location>
</feature>
<accession>A0AA37BT77</accession>
<keyword evidence="2" id="KW-0813">Transport</keyword>
<dbReference type="GO" id="GO:0005524">
    <property type="term" value="F:ATP binding"/>
    <property type="evidence" value="ECO:0007669"/>
    <property type="project" value="UniProtKB-KW"/>
</dbReference>
<dbReference type="SMART" id="SM00382">
    <property type="entry name" value="AAA"/>
    <property type="match status" value="1"/>
</dbReference>
<dbReference type="Pfam" id="PF00664">
    <property type="entry name" value="ABC_membrane"/>
    <property type="match status" value="1"/>
</dbReference>
<dbReference type="PROSITE" id="PS00211">
    <property type="entry name" value="ABC_TRANSPORTER_1"/>
    <property type="match status" value="1"/>
</dbReference>
<evidence type="ECO:0000256" key="7">
    <source>
        <dbReference type="ARBA" id="ARBA00022840"/>
    </source>
</evidence>
<keyword evidence="7 15" id="KW-0067">ATP-binding</keyword>
<dbReference type="InterPro" id="IPR027417">
    <property type="entry name" value="P-loop_NTPase"/>
</dbReference>
<dbReference type="CDD" id="cd18550">
    <property type="entry name" value="ABC_6TM_exporter_like"/>
    <property type="match status" value="1"/>
</dbReference>
<name>A0AA37BT77_9ACTN</name>
<dbReference type="Pfam" id="PF00005">
    <property type="entry name" value="ABC_tran"/>
    <property type="match status" value="1"/>
</dbReference>
<dbReference type="GO" id="GO:0005886">
    <property type="term" value="C:plasma membrane"/>
    <property type="evidence" value="ECO:0007669"/>
    <property type="project" value="UniProtKB-SubCell"/>
</dbReference>
<reference evidence="15" key="1">
    <citation type="submission" date="2022-09" db="EMBL/GenBank/DDBJ databases">
        <title>Whole genome shotgun sequence of Streptomyces albidoflavus NBRC 12854.</title>
        <authorList>
            <person name="Komaki H."/>
            <person name="Tamura T."/>
        </authorList>
    </citation>
    <scope>NUCLEOTIDE SEQUENCE</scope>
    <source>
        <strain evidence="15">NBRC 12854</strain>
    </source>
</reference>
<sequence length="617" mass="66973">MRPEPSPTWTPPPKNADEPEQPRQVRRIVRLFRPYRGRLALVGLLVAAASLVSVTTPFLLREILDTAIPEQRTGLLSLLALGMIAAAVMTSVFGVLQTLISTTVGQRVMHDLRTAVYARLQSMSLAFFTRTRTGEIQSRISNDIGGMQATVTSTATSLVSNLTSVIATVVAMLALDWRLTVVSLLLLPVFVWISRRVGRERKRIATDRQKQMAAMAATVTESLSVSGILLGRTMGRGDSLTRTFREESDRLVDLEVRSSMAGRWRMSVISVVMAAMPALIYWAAGLSQHVQGPEISLGTLVAFVSLQQGLFRPTVSLLTTGVQVQTSLALFQRIFEYLDLEIDITEPDQPVRLEKIRGELRFEHVEFGYAGQERPVLSGIDLTVPAGTSLAVVGETGSGKSTLSHLVPRLYDVTGGRVALDGVDVRDLDFATLARAVGVVSQETYLFHASVADNLRFAKPEATDAELVEAARAAQIHDHIAALPEGYDTVVGERGHRFSGGEKQRLAIARTILRDPPVLVLDEATSALDTRTEQAVQEAIDALSADRTTLTIAHRLSTVRDADQIVVLDHGRIAERGTHGSLLAQDGLYTALVRKDARPTAATPVPGDMPELSTSAG</sequence>
<evidence type="ECO:0000256" key="5">
    <source>
        <dbReference type="ARBA" id="ARBA00022692"/>
    </source>
</evidence>
<dbReference type="EMBL" id="BNDZ01000003">
    <property type="protein sequence ID" value="GHI44242.1"/>
    <property type="molecule type" value="Genomic_DNA"/>
</dbReference>